<accession>A0ABS1R6R4</accession>
<reference evidence="1 2" key="1">
    <citation type="submission" date="2021-01" db="EMBL/GenBank/DDBJ databases">
        <title>C459-1 draft genome sequence.</title>
        <authorList>
            <person name="Zhang X.-F."/>
        </authorList>
    </citation>
    <scope>NUCLEOTIDE SEQUENCE [LARGE SCALE GENOMIC DNA]</scope>
    <source>
        <strain evidence="2">C459-1</strain>
    </source>
</reference>
<keyword evidence="2" id="KW-1185">Reference proteome</keyword>
<comment type="caution">
    <text evidence="1">The sequence shown here is derived from an EMBL/GenBank/DDBJ whole genome shotgun (WGS) entry which is preliminary data.</text>
</comment>
<organism evidence="1 2">
    <name type="scientific">Sphingobacterium faecale</name>
    <dbReference type="NCBI Taxonomy" id="2803775"/>
    <lineage>
        <taxon>Bacteria</taxon>
        <taxon>Pseudomonadati</taxon>
        <taxon>Bacteroidota</taxon>
        <taxon>Sphingobacteriia</taxon>
        <taxon>Sphingobacteriales</taxon>
        <taxon>Sphingobacteriaceae</taxon>
        <taxon>Sphingobacterium</taxon>
    </lineage>
</organism>
<sequence length="200" mass="23427">MDSKEKAMQLSEFMKELVGLLRGTFDSPISTAEVGVLLKKLQFVMEDTPIEKLLGCELTGCHELNYFKLMYTQLDDDILVAKKGEEDEKMKVKLRNIHSMKHYDRENTGFKETMVRMINGEEYILCKDNLSTIQRKYPVAFITYSRWELLSLTATSEIHITDKEGYVRMHGWGNELYTFSAEKLKVLQRAKKQYDRYLNN</sequence>
<dbReference type="Proteomes" id="UP000625283">
    <property type="component" value="Unassembled WGS sequence"/>
</dbReference>
<dbReference type="EMBL" id="JAERTY010000009">
    <property type="protein sequence ID" value="MBL1410402.1"/>
    <property type="molecule type" value="Genomic_DNA"/>
</dbReference>
<gene>
    <name evidence="1" type="ORF">JKG61_16720</name>
</gene>
<proteinExistence type="predicted"/>
<evidence type="ECO:0000313" key="2">
    <source>
        <dbReference type="Proteomes" id="UP000625283"/>
    </source>
</evidence>
<protein>
    <submittedName>
        <fullName evidence="1">Uncharacterized protein</fullName>
    </submittedName>
</protein>
<dbReference type="RefSeq" id="WP_202104097.1">
    <property type="nucleotide sequence ID" value="NZ_JAERTY010000009.1"/>
</dbReference>
<name>A0ABS1R6R4_9SPHI</name>
<evidence type="ECO:0000313" key="1">
    <source>
        <dbReference type="EMBL" id="MBL1410402.1"/>
    </source>
</evidence>